<dbReference type="InterPro" id="IPR022551">
    <property type="entry name" value="BrxC"/>
</dbReference>
<keyword evidence="2" id="KW-1185">Reference proteome</keyword>
<organism evidence="1 2">
    <name type="scientific">Pedobacter insulae</name>
    <dbReference type="NCBI Taxonomy" id="414048"/>
    <lineage>
        <taxon>Bacteria</taxon>
        <taxon>Pseudomonadati</taxon>
        <taxon>Bacteroidota</taxon>
        <taxon>Sphingobacteriia</taxon>
        <taxon>Sphingobacteriales</taxon>
        <taxon>Sphingobacteriaceae</taxon>
        <taxon>Pedobacter</taxon>
    </lineage>
</organism>
<sequence length="110" mass="12782">MQWINLIDSDQLNTIKKNEKYSLIFKHSTRCSISSMAKRRFEMDEDVLPKEIDLYFLDLISYRNISAEVAEVFQVHHESPQLLLIKNGECILDLSHGDISAEEVAELVRN</sequence>
<dbReference type="InterPro" id="IPR036249">
    <property type="entry name" value="Thioredoxin-like_sf"/>
</dbReference>
<evidence type="ECO:0000313" key="2">
    <source>
        <dbReference type="Proteomes" id="UP000199666"/>
    </source>
</evidence>
<accession>A0A1I2ZT33</accession>
<evidence type="ECO:0000313" key="1">
    <source>
        <dbReference type="EMBL" id="SFH40973.1"/>
    </source>
</evidence>
<reference evidence="1 2" key="1">
    <citation type="submission" date="2016-10" db="EMBL/GenBank/DDBJ databases">
        <authorList>
            <person name="de Groot N.N."/>
        </authorList>
    </citation>
    <scope>NUCLEOTIDE SEQUENCE [LARGE SCALE GENOMIC DNA]</scope>
    <source>
        <strain evidence="1 2">DSM 18684</strain>
    </source>
</reference>
<dbReference type="Pfam" id="PF11009">
    <property type="entry name" value="BrxC"/>
    <property type="match status" value="1"/>
</dbReference>
<dbReference type="Gene3D" id="3.40.30.10">
    <property type="entry name" value="Glutaredoxin"/>
    <property type="match status" value="1"/>
</dbReference>
<name>A0A1I2ZT33_9SPHI</name>
<gene>
    <name evidence="1" type="ORF">SAMN04489864_11176</name>
</gene>
<dbReference type="OrthoDB" id="677051at2"/>
<dbReference type="SUPFAM" id="SSF52833">
    <property type="entry name" value="Thioredoxin-like"/>
    <property type="match status" value="1"/>
</dbReference>
<dbReference type="EMBL" id="FOPP01000011">
    <property type="protein sequence ID" value="SFH40973.1"/>
    <property type="molecule type" value="Genomic_DNA"/>
</dbReference>
<dbReference type="Proteomes" id="UP000199666">
    <property type="component" value="Unassembled WGS sequence"/>
</dbReference>
<dbReference type="NCBIfam" id="TIGR04019">
    <property type="entry name" value="B_thiol_YtxJ"/>
    <property type="match status" value="1"/>
</dbReference>
<protein>
    <submittedName>
        <fullName evidence="1">Bacillithiol system protein YtxJ</fullName>
    </submittedName>
</protein>
<dbReference type="AlphaFoldDB" id="A0A1I2ZT33"/>
<dbReference type="STRING" id="414048.SAMN04489864_11176"/>
<proteinExistence type="predicted"/>
<dbReference type="RefSeq" id="WP_090996924.1">
    <property type="nucleotide sequence ID" value="NZ_FOPP01000011.1"/>
</dbReference>